<evidence type="ECO:0000256" key="2">
    <source>
        <dbReference type="ARBA" id="ARBA00022481"/>
    </source>
</evidence>
<dbReference type="Proteomes" id="UP000811545">
    <property type="component" value="Unassembled WGS sequence"/>
</dbReference>
<evidence type="ECO:0000313" key="7">
    <source>
        <dbReference type="EMBL" id="MBT9146234.1"/>
    </source>
</evidence>
<feature type="transmembrane region" description="Helical" evidence="6">
    <location>
        <begin position="24"/>
        <end position="50"/>
    </location>
</feature>
<evidence type="ECO:0000256" key="1">
    <source>
        <dbReference type="ARBA" id="ARBA00004167"/>
    </source>
</evidence>
<keyword evidence="2" id="KW-0488">Methylation</keyword>
<keyword evidence="4 6" id="KW-1133">Transmembrane helix</keyword>
<dbReference type="InterPro" id="IPR012902">
    <property type="entry name" value="N_methyl_site"/>
</dbReference>
<dbReference type="SUPFAM" id="SSF54523">
    <property type="entry name" value="Pili subunits"/>
    <property type="match status" value="1"/>
</dbReference>
<keyword evidence="5 6" id="KW-0472">Membrane</keyword>
<dbReference type="Pfam" id="PF07963">
    <property type="entry name" value="N_methyl"/>
    <property type="match status" value="1"/>
</dbReference>
<dbReference type="GO" id="GO:0015627">
    <property type="term" value="C:type II protein secretion system complex"/>
    <property type="evidence" value="ECO:0007669"/>
    <property type="project" value="InterPro"/>
</dbReference>
<comment type="caution">
    <text evidence="7">The sequence shown here is derived from an EMBL/GenBank/DDBJ whole genome shotgun (WGS) entry which is preliminary data.</text>
</comment>
<evidence type="ECO:0000256" key="3">
    <source>
        <dbReference type="ARBA" id="ARBA00022692"/>
    </source>
</evidence>
<organism evidence="7 8">
    <name type="scientific">Psychracetigena formicireducens</name>
    <dbReference type="NCBI Taxonomy" id="2986056"/>
    <lineage>
        <taxon>Bacteria</taxon>
        <taxon>Bacillati</taxon>
        <taxon>Candidatus Lithacetigenota</taxon>
        <taxon>Candidatus Psychracetigena</taxon>
    </lineage>
</organism>
<dbReference type="Gene3D" id="3.30.700.10">
    <property type="entry name" value="Glycoprotein, Type 4 Pilin"/>
    <property type="match status" value="1"/>
</dbReference>
<protein>
    <submittedName>
        <fullName evidence="7">Type II secretion system protein G</fullName>
    </submittedName>
</protein>
<dbReference type="GO" id="GO:0015628">
    <property type="term" value="P:protein secretion by the type II secretion system"/>
    <property type="evidence" value="ECO:0007669"/>
    <property type="project" value="InterPro"/>
</dbReference>
<dbReference type="EMBL" id="QLTW01000397">
    <property type="protein sequence ID" value="MBT9146234.1"/>
    <property type="molecule type" value="Genomic_DNA"/>
</dbReference>
<dbReference type="PRINTS" id="PR00885">
    <property type="entry name" value="BCTERIALGSPH"/>
</dbReference>
<gene>
    <name evidence="7" type="primary">epsG_1</name>
    <name evidence="7" type="ORF">DDT42_02116</name>
</gene>
<accession>A0A9E2F264</accession>
<evidence type="ECO:0000313" key="8">
    <source>
        <dbReference type="Proteomes" id="UP000811545"/>
    </source>
</evidence>
<keyword evidence="3 6" id="KW-0812">Transmembrane</keyword>
<dbReference type="AlphaFoldDB" id="A0A9E2F264"/>
<sequence>MNKRRGFILAEYERLRSRRRTKGFTLIELLIVVVVIGILAGMVFVVIGGIEANARDRVRESDMRAIFTAMERQRREVIVGGGYMAITAEPATPVPGHKLTTIAIGDFLNPIPKDPLNTGDFIYRAWPSAVNSREFCIWARLEGGGFIAVSEKGPRSMATAPISLPACP</sequence>
<dbReference type="GO" id="GO:0016020">
    <property type="term" value="C:membrane"/>
    <property type="evidence" value="ECO:0007669"/>
    <property type="project" value="UniProtKB-SubCell"/>
</dbReference>
<evidence type="ECO:0000256" key="4">
    <source>
        <dbReference type="ARBA" id="ARBA00022989"/>
    </source>
</evidence>
<dbReference type="PROSITE" id="PS00409">
    <property type="entry name" value="PROKAR_NTER_METHYL"/>
    <property type="match status" value="1"/>
</dbReference>
<proteinExistence type="predicted"/>
<comment type="subcellular location">
    <subcellularLocation>
        <location evidence="1">Membrane</location>
        <topology evidence="1">Single-pass membrane protein</topology>
    </subcellularLocation>
</comment>
<dbReference type="InterPro" id="IPR045584">
    <property type="entry name" value="Pilin-like"/>
</dbReference>
<evidence type="ECO:0000256" key="6">
    <source>
        <dbReference type="SAM" id="Phobius"/>
    </source>
</evidence>
<reference evidence="7 8" key="1">
    <citation type="journal article" date="2021" name="bioRxiv">
        <title>Unique metabolic strategies in Hadean analogues reveal hints for primordial physiology.</title>
        <authorList>
            <person name="Nobu M.K."/>
            <person name="Nakai R."/>
            <person name="Tamazawa S."/>
            <person name="Mori H."/>
            <person name="Toyoda A."/>
            <person name="Ijiri A."/>
            <person name="Suzuki S."/>
            <person name="Kurokawa K."/>
            <person name="Kamagata Y."/>
            <person name="Tamaki H."/>
        </authorList>
    </citation>
    <scope>NUCLEOTIDE SEQUENCE [LARGE SCALE GENOMIC DNA]</scope>
    <source>
        <strain evidence="7">BS525</strain>
    </source>
</reference>
<evidence type="ECO:0000256" key="5">
    <source>
        <dbReference type="ARBA" id="ARBA00023136"/>
    </source>
</evidence>
<dbReference type="NCBIfam" id="TIGR02532">
    <property type="entry name" value="IV_pilin_GFxxxE"/>
    <property type="match status" value="1"/>
</dbReference>
<name>A0A9E2F264_PSYF1</name>
<dbReference type="InterPro" id="IPR002416">
    <property type="entry name" value="T2SS_protein-GspH"/>
</dbReference>